<evidence type="ECO:0000313" key="3">
    <source>
        <dbReference type="EMBL" id="GAA2512481.1"/>
    </source>
</evidence>
<feature type="transmembrane region" description="Helical" evidence="1">
    <location>
        <begin position="32"/>
        <end position="51"/>
    </location>
</feature>
<gene>
    <name evidence="3" type="ORF">GCM10010201_04740</name>
</gene>
<comment type="caution">
    <text evidence="3">The sequence shown here is derived from an EMBL/GenBank/DDBJ whole genome shotgun (WGS) entry which is preliminary data.</text>
</comment>
<dbReference type="EMBL" id="BAAARY010000001">
    <property type="protein sequence ID" value="GAA2512481.1"/>
    <property type="molecule type" value="Genomic_DNA"/>
</dbReference>
<protein>
    <recommendedName>
        <fullName evidence="2">DUF6458 domain-containing protein</fullName>
    </recommendedName>
</protein>
<proteinExistence type="predicted"/>
<evidence type="ECO:0000313" key="4">
    <source>
        <dbReference type="Proteomes" id="UP001499978"/>
    </source>
</evidence>
<keyword evidence="4" id="KW-1185">Reference proteome</keyword>
<reference evidence="3 4" key="1">
    <citation type="journal article" date="2019" name="Int. J. Syst. Evol. Microbiol.">
        <title>The Global Catalogue of Microorganisms (GCM) 10K type strain sequencing project: providing services to taxonomists for standard genome sequencing and annotation.</title>
        <authorList>
            <consortium name="The Broad Institute Genomics Platform"/>
            <consortium name="The Broad Institute Genome Sequencing Center for Infectious Disease"/>
            <person name="Wu L."/>
            <person name="Ma J."/>
        </authorList>
    </citation>
    <scope>NUCLEOTIDE SEQUENCE [LARGE SCALE GENOMIC DNA]</scope>
    <source>
        <strain evidence="3 4">JCM 3367</strain>
    </source>
</reference>
<evidence type="ECO:0000256" key="1">
    <source>
        <dbReference type="SAM" id="Phobius"/>
    </source>
</evidence>
<dbReference type="RefSeq" id="WP_344167363.1">
    <property type="nucleotide sequence ID" value="NZ_BAAARY010000001.1"/>
</dbReference>
<dbReference type="Pfam" id="PF20059">
    <property type="entry name" value="DUF6458"/>
    <property type="match status" value="1"/>
</dbReference>
<keyword evidence="1" id="KW-0472">Membrane</keyword>
<sequence length="74" mass="7963">MGIGASIFLMVVGAILAFAVNADAGWLDIEVVGWVMLVAGAVGFLITLWYLQRSREGRVVRRSETTIDDAPPTV</sequence>
<dbReference type="Proteomes" id="UP001499978">
    <property type="component" value="Unassembled WGS sequence"/>
</dbReference>
<evidence type="ECO:0000259" key="2">
    <source>
        <dbReference type="Pfam" id="PF20059"/>
    </source>
</evidence>
<keyword evidence="1" id="KW-0812">Transmembrane</keyword>
<organism evidence="3 4">
    <name type="scientific">Pilimelia columellifera subsp. columellifera</name>
    <dbReference type="NCBI Taxonomy" id="706583"/>
    <lineage>
        <taxon>Bacteria</taxon>
        <taxon>Bacillati</taxon>
        <taxon>Actinomycetota</taxon>
        <taxon>Actinomycetes</taxon>
        <taxon>Micromonosporales</taxon>
        <taxon>Micromonosporaceae</taxon>
        <taxon>Pilimelia</taxon>
    </lineage>
</organism>
<feature type="domain" description="DUF6458" evidence="2">
    <location>
        <begin position="1"/>
        <end position="61"/>
    </location>
</feature>
<name>A0ABN3N1I2_9ACTN</name>
<dbReference type="InterPro" id="IPR045597">
    <property type="entry name" value="DUF6458"/>
</dbReference>
<keyword evidence="1" id="KW-1133">Transmembrane helix</keyword>
<accession>A0ABN3N1I2</accession>